<comment type="caution">
    <text evidence="3">The sequence shown here is derived from an EMBL/GenBank/DDBJ whole genome shotgun (WGS) entry which is preliminary data.</text>
</comment>
<reference evidence="3 4" key="1">
    <citation type="submission" date="2021-06" db="EMBL/GenBank/DDBJ databases">
        <authorList>
            <person name="Grouzdev D.S."/>
            <person name="Koziaeva V."/>
        </authorList>
    </citation>
    <scope>NUCLEOTIDE SEQUENCE [LARGE SCALE GENOMIC DNA]</scope>
    <source>
        <strain evidence="3 4">22</strain>
    </source>
</reference>
<proteinExistence type="inferred from homology"/>
<sequence>MQAFSIDDLKQRPRSIEDAARREPVTIRDAGEEFVLMTRRAFDALQGAIPKTDILPKAIQAGPYRRAHAVDDLPEDLADELLEGLAQAAKTPYRID</sequence>
<dbReference type="EMBL" id="JAHHZF010000006">
    <property type="protein sequence ID" value="MBT9290555.1"/>
    <property type="molecule type" value="Genomic_DNA"/>
</dbReference>
<name>A0A947GFG8_9HYPH</name>
<dbReference type="RefSeq" id="WP_261969145.1">
    <property type="nucleotide sequence ID" value="NZ_JAHHZF010000006.1"/>
</dbReference>
<evidence type="ECO:0000256" key="1">
    <source>
        <dbReference type="ARBA" id="ARBA00009981"/>
    </source>
</evidence>
<evidence type="ECO:0000256" key="2">
    <source>
        <dbReference type="SAM" id="MobiDB-lite"/>
    </source>
</evidence>
<dbReference type="SUPFAM" id="SSF143120">
    <property type="entry name" value="YefM-like"/>
    <property type="match status" value="1"/>
</dbReference>
<feature type="region of interest" description="Disordered" evidence="2">
    <location>
        <begin position="1"/>
        <end position="23"/>
    </location>
</feature>
<feature type="compositionally biased region" description="Basic and acidic residues" evidence="2">
    <location>
        <begin position="7"/>
        <end position="23"/>
    </location>
</feature>
<dbReference type="Proteomes" id="UP000766595">
    <property type="component" value="Unassembled WGS sequence"/>
</dbReference>
<evidence type="ECO:0000313" key="3">
    <source>
        <dbReference type="EMBL" id="MBT9290555.1"/>
    </source>
</evidence>
<evidence type="ECO:0000313" key="4">
    <source>
        <dbReference type="Proteomes" id="UP000766595"/>
    </source>
</evidence>
<evidence type="ECO:0008006" key="5">
    <source>
        <dbReference type="Google" id="ProtNLM"/>
    </source>
</evidence>
<organism evidence="3 4">
    <name type="scientific">Prosthecodimorpha staleyi</name>
    <dbReference type="NCBI Taxonomy" id="2840188"/>
    <lineage>
        <taxon>Bacteria</taxon>
        <taxon>Pseudomonadati</taxon>
        <taxon>Pseudomonadota</taxon>
        <taxon>Alphaproteobacteria</taxon>
        <taxon>Hyphomicrobiales</taxon>
        <taxon>Ancalomicrobiaceae</taxon>
        <taxon>Prosthecodimorpha</taxon>
    </lineage>
</organism>
<protein>
    <recommendedName>
        <fullName evidence="5">Antitoxin</fullName>
    </recommendedName>
</protein>
<accession>A0A947GFG8</accession>
<gene>
    <name evidence="3" type="ORF">KL771_13880</name>
</gene>
<dbReference type="InterPro" id="IPR036165">
    <property type="entry name" value="YefM-like_sf"/>
</dbReference>
<dbReference type="AlphaFoldDB" id="A0A947GFG8"/>
<comment type="similarity">
    <text evidence="1">Belongs to the phD/YefM antitoxin family.</text>
</comment>
<keyword evidence="4" id="KW-1185">Reference proteome</keyword>